<reference evidence="1 2" key="1">
    <citation type="journal article" date="2017" name="Gigascience">
        <title>Genome sequence of the small brown planthopper, Laodelphax striatellus.</title>
        <authorList>
            <person name="Zhu J."/>
            <person name="Jiang F."/>
            <person name="Wang X."/>
            <person name="Yang P."/>
            <person name="Bao Y."/>
            <person name="Zhao W."/>
            <person name="Wang W."/>
            <person name="Lu H."/>
            <person name="Wang Q."/>
            <person name="Cui N."/>
            <person name="Li J."/>
            <person name="Chen X."/>
            <person name="Luo L."/>
            <person name="Yu J."/>
            <person name="Kang L."/>
            <person name="Cui F."/>
        </authorList>
    </citation>
    <scope>NUCLEOTIDE SEQUENCE [LARGE SCALE GENOMIC DNA]</scope>
    <source>
        <strain evidence="1">Lst14</strain>
    </source>
</reference>
<sequence length="428" mass="47972">MLTNALNWNDNKFLKIGAEGQKEPHGVAGKLEWESDSKSLRTLTGNVHYEQPQSAAGDRKLDAAVKLAYEGKVADADVKAEYAKESAGAGGKGFQTDISLNVNEKKITVSNHVELDPENPLVDLVAEHPQGKSKVYVKLEKKGQRHWGGESKVVWVGNGGGSLAVDGEVQYESIDDFFIKMNADSPKLKIDKYNIEVANKNKGAKKTITFQAKMSDKTLFAGNANYNFKDDGKTKTVDGTGTITVADQTHPLKFKYTRDILSADSDGEDGNTIKVNVGYGKSTIDVYSKMTATVFHIKRTYCKEGTDCSKAEIFSKVKKHSLQEYDYEFNVNLDLSKLFKTTDDLSVKITTKRNGFILDHNFELQRNPESKIKYHIFIHDNQAGEWYLPRLVSGLFNYILIQINILNVHTPLQYITYFQTKHSNNFML</sequence>
<gene>
    <name evidence="1" type="ORF">LSTR_LSTR007606</name>
</gene>
<keyword evidence="2" id="KW-1185">Reference proteome</keyword>
<evidence type="ECO:0000313" key="2">
    <source>
        <dbReference type="Proteomes" id="UP000291343"/>
    </source>
</evidence>
<dbReference type="Proteomes" id="UP000291343">
    <property type="component" value="Unassembled WGS sequence"/>
</dbReference>
<comment type="caution">
    <text evidence="1">The sequence shown here is derived from an EMBL/GenBank/DDBJ whole genome shotgun (WGS) entry which is preliminary data.</text>
</comment>
<organism evidence="1 2">
    <name type="scientific">Laodelphax striatellus</name>
    <name type="common">Small brown planthopper</name>
    <name type="synonym">Delphax striatella</name>
    <dbReference type="NCBI Taxonomy" id="195883"/>
    <lineage>
        <taxon>Eukaryota</taxon>
        <taxon>Metazoa</taxon>
        <taxon>Ecdysozoa</taxon>
        <taxon>Arthropoda</taxon>
        <taxon>Hexapoda</taxon>
        <taxon>Insecta</taxon>
        <taxon>Pterygota</taxon>
        <taxon>Neoptera</taxon>
        <taxon>Paraneoptera</taxon>
        <taxon>Hemiptera</taxon>
        <taxon>Auchenorrhyncha</taxon>
        <taxon>Fulgoroidea</taxon>
        <taxon>Delphacidae</taxon>
        <taxon>Criomorphinae</taxon>
        <taxon>Laodelphax</taxon>
    </lineage>
</organism>
<accession>A0A482WJ93</accession>
<dbReference type="AlphaFoldDB" id="A0A482WJ93"/>
<protein>
    <submittedName>
        <fullName evidence="1">Uncharacterized protein</fullName>
    </submittedName>
</protein>
<proteinExistence type="predicted"/>
<dbReference type="OrthoDB" id="6484170at2759"/>
<dbReference type="EMBL" id="QKKF02034243">
    <property type="protein sequence ID" value="RZF33261.1"/>
    <property type="molecule type" value="Genomic_DNA"/>
</dbReference>
<evidence type="ECO:0000313" key="1">
    <source>
        <dbReference type="EMBL" id="RZF33261.1"/>
    </source>
</evidence>
<dbReference type="InParanoid" id="A0A482WJ93"/>
<dbReference type="STRING" id="195883.A0A482WJ93"/>
<name>A0A482WJ93_LAOST</name>